<feature type="chain" id="PRO_5022149452" description="DUF6089 domain-containing protein" evidence="1">
    <location>
        <begin position="22"/>
        <end position="287"/>
    </location>
</feature>
<feature type="domain" description="DUF6089" evidence="2">
    <location>
        <begin position="251"/>
        <end position="286"/>
    </location>
</feature>
<dbReference type="Gene3D" id="2.40.160.170">
    <property type="match status" value="1"/>
</dbReference>
<comment type="caution">
    <text evidence="3">The sequence shown here is derived from an EMBL/GenBank/DDBJ whole genome shotgun (WGS) entry which is preliminary data.</text>
</comment>
<sequence length="287" mass="32968">MKNKFLLVLLIFMSLNAWTNAQRHEIGISLGQPNLIADIGKTNFIQFKADGANTPISIGMLYRYNLNNRQSLRFNLSYNKVFFDDNEASEGYRIDRKLSGMNNIIEASLLFEYYFFDINNIQNFASSPYIFAGLGVFTHKNPKYTINHQLIKNSDGTYKPPMNSSDFESSIEKSTSTKLDVSIPFGIGYKFKFNYNWLLGFEIGARYTTQNNLDYSNLADKNFTSNIDPRLLQQGNLSSSIQEEINKRNSDIKESYQTGNTFKSNDWYLVWGVNLTYTFGRPPCLCN</sequence>
<evidence type="ECO:0000259" key="2">
    <source>
        <dbReference type="Pfam" id="PF19573"/>
    </source>
</evidence>
<feature type="domain" description="DUF6089" evidence="2">
    <location>
        <begin position="172"/>
        <end position="238"/>
    </location>
</feature>
<protein>
    <recommendedName>
        <fullName evidence="2">DUF6089 domain-containing protein</fullName>
    </recommendedName>
</protein>
<dbReference type="InterPro" id="IPR011250">
    <property type="entry name" value="OMP/PagP_B-barrel"/>
</dbReference>
<evidence type="ECO:0000313" key="3">
    <source>
        <dbReference type="EMBL" id="TWP28747.1"/>
    </source>
</evidence>
<dbReference type="OrthoDB" id="654178at2"/>
<feature type="domain" description="DUF6089" evidence="2">
    <location>
        <begin position="5"/>
        <end position="153"/>
    </location>
</feature>
<dbReference type="Pfam" id="PF19573">
    <property type="entry name" value="DUF6089"/>
    <property type="match status" value="3"/>
</dbReference>
<keyword evidence="1" id="KW-0732">Signal</keyword>
<organism evidence="3 4">
    <name type="scientific">Apibacter muscae</name>
    <dbReference type="NCBI Taxonomy" id="2509004"/>
    <lineage>
        <taxon>Bacteria</taxon>
        <taxon>Pseudomonadati</taxon>
        <taxon>Bacteroidota</taxon>
        <taxon>Flavobacteriia</taxon>
        <taxon>Flavobacteriales</taxon>
        <taxon>Weeksellaceae</taxon>
        <taxon>Apibacter</taxon>
    </lineage>
</organism>
<keyword evidence="4" id="KW-1185">Reference proteome</keyword>
<evidence type="ECO:0000256" key="1">
    <source>
        <dbReference type="SAM" id="SignalP"/>
    </source>
</evidence>
<reference evidence="3 4" key="1">
    <citation type="submission" date="2019-02" db="EMBL/GenBank/DDBJ databases">
        <title>Apibacter muscae sp. nov.: a novel member of the house fly microbiota.</title>
        <authorList>
            <person name="Park R."/>
        </authorList>
    </citation>
    <scope>NUCLEOTIDE SEQUENCE [LARGE SCALE GENOMIC DNA]</scope>
    <source>
        <strain evidence="3 4">AL1</strain>
    </source>
</reference>
<proteinExistence type="predicted"/>
<name>A0A563DF96_9FLAO</name>
<dbReference type="SUPFAM" id="SSF56925">
    <property type="entry name" value="OMPA-like"/>
    <property type="match status" value="1"/>
</dbReference>
<dbReference type="AlphaFoldDB" id="A0A563DF96"/>
<dbReference type="RefSeq" id="WP_146262009.1">
    <property type="nucleotide sequence ID" value="NZ_SELG01000032.1"/>
</dbReference>
<dbReference type="EMBL" id="SELH01000017">
    <property type="protein sequence ID" value="TWP28747.1"/>
    <property type="molecule type" value="Genomic_DNA"/>
</dbReference>
<evidence type="ECO:0000313" key="4">
    <source>
        <dbReference type="Proteomes" id="UP000319499"/>
    </source>
</evidence>
<dbReference type="Proteomes" id="UP000319499">
    <property type="component" value="Unassembled WGS sequence"/>
</dbReference>
<feature type="signal peptide" evidence="1">
    <location>
        <begin position="1"/>
        <end position="21"/>
    </location>
</feature>
<accession>A0A563DF96</accession>
<dbReference type="InterPro" id="IPR045743">
    <property type="entry name" value="DUF6089"/>
</dbReference>
<gene>
    <name evidence="3" type="ORF">ETU09_05375</name>
</gene>